<comment type="caution">
    <text evidence="2">The sequence shown here is derived from an EMBL/GenBank/DDBJ whole genome shotgun (WGS) entry which is preliminary data.</text>
</comment>
<dbReference type="EMBL" id="JANPWB010000004">
    <property type="protein sequence ID" value="KAJ1195641.1"/>
    <property type="molecule type" value="Genomic_DNA"/>
</dbReference>
<dbReference type="AlphaFoldDB" id="A0AAV7V4V3"/>
<dbReference type="InterPro" id="IPR053358">
    <property type="entry name" value="Diff-assoc_signaling"/>
</dbReference>
<gene>
    <name evidence="2" type="ORF">NDU88_004909</name>
</gene>
<accession>A0AAV7V4V3</accession>
<feature type="chain" id="PRO_5043764965" evidence="1">
    <location>
        <begin position="19"/>
        <end position="387"/>
    </location>
</feature>
<feature type="signal peptide" evidence="1">
    <location>
        <begin position="1"/>
        <end position="18"/>
    </location>
</feature>
<evidence type="ECO:0000313" key="3">
    <source>
        <dbReference type="Proteomes" id="UP001066276"/>
    </source>
</evidence>
<keyword evidence="3" id="KW-1185">Reference proteome</keyword>
<name>A0AAV7V4V3_PLEWA</name>
<dbReference type="PANTHER" id="PTHR34261:SF1">
    <property type="entry name" value="TUBULIN POLYMERIZATION-PROMOTING PROTEIN"/>
    <property type="match status" value="1"/>
</dbReference>
<sequence length="387" mass="44532">MWWRLNGVLGLSLAAVICLKLPEAGVDGVDYNHFSSYYDVQCQDCGQGGSYYYCHTRDGWDYCSPASNRDYYGRPCKADHPCGRHGYSYSWCNTQDGSWGYCGRVEMKVVTHLTSMYKSQTNSICQDECGREGDTDYFWCHTLSGWDYCSPLSGVTYKNILCNADHPCSTYGYNYYWCYSGGSWDYCGPLRDSECRLEPEGRQLMVNQFNEIVCEKVDRGNKVQTQFQAEPTTDLADGGYSYDEVAYQVVALWDNGCLQTQPTSSIIRTPNLRLDLQGFVNSGGIRYYNYQIQINGHRRPGQRTSIAQVLFPVEECVPERYIRRAFMESLVRRARIRVTVTRYCLIRNEYRWHEDSQSEEKLSLCDDIHSFGSFQNLSEMHSQSISS</sequence>
<evidence type="ECO:0000313" key="2">
    <source>
        <dbReference type="EMBL" id="KAJ1195641.1"/>
    </source>
</evidence>
<dbReference type="Proteomes" id="UP001066276">
    <property type="component" value="Chromosome 2_2"/>
</dbReference>
<keyword evidence="1" id="KW-0732">Signal</keyword>
<reference evidence="2" key="1">
    <citation type="journal article" date="2022" name="bioRxiv">
        <title>Sequencing and chromosome-scale assembly of the giantPleurodeles waltlgenome.</title>
        <authorList>
            <person name="Brown T."/>
            <person name="Elewa A."/>
            <person name="Iarovenko S."/>
            <person name="Subramanian E."/>
            <person name="Araus A.J."/>
            <person name="Petzold A."/>
            <person name="Susuki M."/>
            <person name="Suzuki K.-i.T."/>
            <person name="Hayashi T."/>
            <person name="Toyoda A."/>
            <person name="Oliveira C."/>
            <person name="Osipova E."/>
            <person name="Leigh N.D."/>
            <person name="Simon A."/>
            <person name="Yun M.H."/>
        </authorList>
    </citation>
    <scope>NUCLEOTIDE SEQUENCE</scope>
    <source>
        <strain evidence="2">20211129_DDA</strain>
        <tissue evidence="2">Liver</tissue>
    </source>
</reference>
<evidence type="ECO:0000256" key="1">
    <source>
        <dbReference type="SAM" id="SignalP"/>
    </source>
</evidence>
<protein>
    <submittedName>
        <fullName evidence="2">Uncharacterized protein</fullName>
    </submittedName>
</protein>
<organism evidence="2 3">
    <name type="scientific">Pleurodeles waltl</name>
    <name type="common">Iberian ribbed newt</name>
    <dbReference type="NCBI Taxonomy" id="8319"/>
    <lineage>
        <taxon>Eukaryota</taxon>
        <taxon>Metazoa</taxon>
        <taxon>Chordata</taxon>
        <taxon>Craniata</taxon>
        <taxon>Vertebrata</taxon>
        <taxon>Euteleostomi</taxon>
        <taxon>Amphibia</taxon>
        <taxon>Batrachia</taxon>
        <taxon>Caudata</taxon>
        <taxon>Salamandroidea</taxon>
        <taxon>Salamandridae</taxon>
        <taxon>Pleurodelinae</taxon>
        <taxon>Pleurodeles</taxon>
    </lineage>
</organism>
<proteinExistence type="predicted"/>
<dbReference type="PANTHER" id="PTHR34261">
    <property type="entry name" value="APC REGULATOR OF WNT-SIGNALING PATHWAY-RELATED"/>
    <property type="match status" value="1"/>
</dbReference>